<protein>
    <submittedName>
        <fullName evidence="2">Uncharacterized protein</fullName>
    </submittedName>
</protein>
<accession>A0AAN5IBI1</accession>
<feature type="region of interest" description="Disordered" evidence="1">
    <location>
        <begin position="225"/>
        <end position="256"/>
    </location>
</feature>
<evidence type="ECO:0000256" key="1">
    <source>
        <dbReference type="SAM" id="MobiDB-lite"/>
    </source>
</evidence>
<organism evidence="2 3">
    <name type="scientific">Pristionchus mayeri</name>
    <dbReference type="NCBI Taxonomy" id="1317129"/>
    <lineage>
        <taxon>Eukaryota</taxon>
        <taxon>Metazoa</taxon>
        <taxon>Ecdysozoa</taxon>
        <taxon>Nematoda</taxon>
        <taxon>Chromadorea</taxon>
        <taxon>Rhabditida</taxon>
        <taxon>Rhabditina</taxon>
        <taxon>Diplogasteromorpha</taxon>
        <taxon>Diplogasteroidea</taxon>
        <taxon>Neodiplogasteridae</taxon>
        <taxon>Pristionchus</taxon>
    </lineage>
</organism>
<feature type="compositionally biased region" description="Acidic residues" evidence="1">
    <location>
        <begin position="245"/>
        <end position="256"/>
    </location>
</feature>
<comment type="caution">
    <text evidence="2">The sequence shown here is derived from an EMBL/GenBank/DDBJ whole genome shotgun (WGS) entry which is preliminary data.</text>
</comment>
<feature type="compositionally biased region" description="Basic and acidic residues" evidence="1">
    <location>
        <begin position="231"/>
        <end position="244"/>
    </location>
</feature>
<proteinExistence type="predicted"/>
<dbReference type="AlphaFoldDB" id="A0AAN5IBI1"/>
<dbReference type="EMBL" id="BTRK01000006">
    <property type="protein sequence ID" value="GMR58095.1"/>
    <property type="molecule type" value="Genomic_DNA"/>
</dbReference>
<feature type="compositionally biased region" description="Acidic residues" evidence="1">
    <location>
        <begin position="147"/>
        <end position="164"/>
    </location>
</feature>
<dbReference type="Proteomes" id="UP001328107">
    <property type="component" value="Unassembled WGS sequence"/>
</dbReference>
<keyword evidence="3" id="KW-1185">Reference proteome</keyword>
<gene>
    <name evidence="2" type="ORF">PMAYCL1PPCAC_28290</name>
</gene>
<feature type="compositionally biased region" description="Basic and acidic residues" evidence="1">
    <location>
        <begin position="85"/>
        <end position="119"/>
    </location>
</feature>
<feature type="compositionally biased region" description="Basic and acidic residues" evidence="1">
    <location>
        <begin position="1"/>
        <end position="22"/>
    </location>
</feature>
<feature type="region of interest" description="Disordered" evidence="1">
    <location>
        <begin position="1"/>
        <end position="174"/>
    </location>
</feature>
<feature type="non-terminal residue" evidence="2">
    <location>
        <position position="256"/>
    </location>
</feature>
<evidence type="ECO:0000313" key="3">
    <source>
        <dbReference type="Proteomes" id="UP001328107"/>
    </source>
</evidence>
<evidence type="ECO:0000313" key="2">
    <source>
        <dbReference type="EMBL" id="GMR58095.1"/>
    </source>
</evidence>
<reference evidence="3" key="1">
    <citation type="submission" date="2022-10" db="EMBL/GenBank/DDBJ databases">
        <title>Genome assembly of Pristionchus species.</title>
        <authorList>
            <person name="Yoshida K."/>
            <person name="Sommer R.J."/>
        </authorList>
    </citation>
    <scope>NUCLEOTIDE SEQUENCE [LARGE SCALE GENOMIC DNA]</scope>
    <source>
        <strain evidence="3">RS5460</strain>
    </source>
</reference>
<feature type="compositionally biased region" description="Acidic residues" evidence="1">
    <location>
        <begin position="40"/>
        <end position="55"/>
    </location>
</feature>
<sequence>MRSEDESWRISRGYADVRAERTTKRRRPPVVAASWIRRDEDDEDEVMEVVDEEENVTQSNKGGMKKTISWKERDEPPPSLSPMRRRSEAGSDEGYHQVDEKMDNYEEEKENMGDLKIEDEFVEREEEEWAHPQQKMRKRDRRRSLEDTDDSYWEPTMDEDEIEEEERKKKEEKEEWEWVTETVPIMKRVTESAIIDIPIQEWIILPPLRSATPRFEKIGEFERKIRKKKEKKPEEIKEEAKEEKEIEEEEMEVKEE</sequence>
<name>A0AAN5IBI1_9BILA</name>